<protein>
    <submittedName>
        <fullName evidence="1">Uncharacterized protein</fullName>
    </submittedName>
</protein>
<proteinExistence type="predicted"/>
<name>A0ABQ9XSE2_9EUKA</name>
<dbReference type="EMBL" id="JARBJD010000077">
    <property type="protein sequence ID" value="KAK2954480.1"/>
    <property type="molecule type" value="Genomic_DNA"/>
</dbReference>
<accession>A0ABQ9XSE2</accession>
<reference evidence="1 2" key="1">
    <citation type="journal article" date="2022" name="bioRxiv">
        <title>Genomics of Preaxostyla Flagellates Illuminates Evolutionary Transitions and the Path Towards Mitochondrial Loss.</title>
        <authorList>
            <person name="Novak L.V.F."/>
            <person name="Treitli S.C."/>
            <person name="Pyrih J."/>
            <person name="Halakuc P."/>
            <person name="Pipaliya S.V."/>
            <person name="Vacek V."/>
            <person name="Brzon O."/>
            <person name="Soukal P."/>
            <person name="Eme L."/>
            <person name="Dacks J.B."/>
            <person name="Karnkowska A."/>
            <person name="Elias M."/>
            <person name="Hampl V."/>
        </authorList>
    </citation>
    <scope>NUCLEOTIDE SEQUENCE [LARGE SCALE GENOMIC DNA]</scope>
    <source>
        <strain evidence="1">NAU3</strain>
        <tissue evidence="1">Gut</tissue>
    </source>
</reference>
<evidence type="ECO:0000313" key="2">
    <source>
        <dbReference type="Proteomes" id="UP001281761"/>
    </source>
</evidence>
<sequence>MKGGVVISPLWRVSNRATSESSLHSSSSSPSFFITRTGGMENVGVVTRSVLIGSKVREDVRGGDEVKNGGESGAGWIWGNMLTKADFPTPVSPIKMTLLVGDCLTTLEIGEFCGGFIGVNVNLFFVDSTSNTFVRCGVSDSQSRSELLLLFVCGVVINMESVFDGGVSAKRGVVDRDPTFDRGSSGFGSRKIRGNVGVFGVDFSSFGLSPHSFEFANTFFSIGGGGEVLRIVGGSQCRSSVFFFVFLRFVRKPEYEQRKYEIRRRAASLPAIPLLTSRSHLVFHPSSSSASSSSFSSSSILPTCPIVLSLSILLPTQSIPDNTSGYSDGSKIGDDGLKLLENS</sequence>
<gene>
    <name evidence="1" type="ORF">BLNAU_10500</name>
</gene>
<keyword evidence="2" id="KW-1185">Reference proteome</keyword>
<evidence type="ECO:0000313" key="1">
    <source>
        <dbReference type="EMBL" id="KAK2954480.1"/>
    </source>
</evidence>
<comment type="caution">
    <text evidence="1">The sequence shown here is derived from an EMBL/GenBank/DDBJ whole genome shotgun (WGS) entry which is preliminary data.</text>
</comment>
<organism evidence="1 2">
    <name type="scientific">Blattamonas nauphoetae</name>
    <dbReference type="NCBI Taxonomy" id="2049346"/>
    <lineage>
        <taxon>Eukaryota</taxon>
        <taxon>Metamonada</taxon>
        <taxon>Preaxostyla</taxon>
        <taxon>Oxymonadida</taxon>
        <taxon>Blattamonas</taxon>
    </lineage>
</organism>
<dbReference type="Proteomes" id="UP001281761">
    <property type="component" value="Unassembled WGS sequence"/>
</dbReference>